<accession>A0A918VR17</accession>
<dbReference type="EMBL" id="BMXA01000009">
    <property type="protein sequence ID" value="GHA20857.1"/>
    <property type="molecule type" value="Genomic_DNA"/>
</dbReference>
<name>A0A918VR17_9GAMM</name>
<dbReference type="AlphaFoldDB" id="A0A918VR17"/>
<keyword evidence="2" id="KW-1185">Reference proteome</keyword>
<organism evidence="1 2">
    <name type="scientific">Arenicella chitinivorans</name>
    <dbReference type="NCBI Taxonomy" id="1329800"/>
    <lineage>
        <taxon>Bacteria</taxon>
        <taxon>Pseudomonadati</taxon>
        <taxon>Pseudomonadota</taxon>
        <taxon>Gammaproteobacteria</taxon>
        <taxon>Arenicellales</taxon>
        <taxon>Arenicellaceae</taxon>
        <taxon>Arenicella</taxon>
    </lineage>
</organism>
<reference evidence="1" key="1">
    <citation type="journal article" date="2014" name="Int. J. Syst. Evol. Microbiol.">
        <title>Complete genome sequence of Corynebacterium casei LMG S-19264T (=DSM 44701T), isolated from a smear-ripened cheese.</title>
        <authorList>
            <consortium name="US DOE Joint Genome Institute (JGI-PGF)"/>
            <person name="Walter F."/>
            <person name="Albersmeier A."/>
            <person name="Kalinowski J."/>
            <person name="Ruckert C."/>
        </authorList>
    </citation>
    <scope>NUCLEOTIDE SEQUENCE</scope>
    <source>
        <strain evidence="1">KCTC 12711</strain>
    </source>
</reference>
<sequence>MEPICWYQLIDKSQLIVKGQVTALKLVKSRSGSAFVKHTVSVSDFIKLTATPASDIEIESELAIYSGRPTSELRIGDTAYFFINSNFGKWFLSDPDVAAWRLTHEIKMWADAWVIFDLGSTYVLTPERPDVLLDVPEELKRNNNYILRSEILKIAAPHTGAFYTEDALLAYFKAEKCDLSLAQQRRANSLISDSMQHNDRCFSPPNNLTFKPTRQLGQMCEFEAVYEYKIADHSSVQKVVAVADMDAQRIDGAFCFIPYEIIRTRGQDHPMYVRYAQDMWSLE</sequence>
<gene>
    <name evidence="1" type="ORF">GCM10008090_33500</name>
</gene>
<protein>
    <submittedName>
        <fullName evidence="1">Uncharacterized protein</fullName>
    </submittedName>
</protein>
<reference evidence="1" key="2">
    <citation type="submission" date="2020-09" db="EMBL/GenBank/DDBJ databases">
        <authorList>
            <person name="Sun Q."/>
            <person name="Kim S."/>
        </authorList>
    </citation>
    <scope>NUCLEOTIDE SEQUENCE</scope>
    <source>
        <strain evidence="1">KCTC 12711</strain>
    </source>
</reference>
<proteinExistence type="predicted"/>
<evidence type="ECO:0000313" key="1">
    <source>
        <dbReference type="EMBL" id="GHA20857.1"/>
    </source>
</evidence>
<evidence type="ECO:0000313" key="2">
    <source>
        <dbReference type="Proteomes" id="UP000614811"/>
    </source>
</evidence>
<dbReference type="Proteomes" id="UP000614811">
    <property type="component" value="Unassembled WGS sequence"/>
</dbReference>
<comment type="caution">
    <text evidence="1">The sequence shown here is derived from an EMBL/GenBank/DDBJ whole genome shotgun (WGS) entry which is preliminary data.</text>
</comment>